<dbReference type="EMBL" id="LXTC01000004">
    <property type="protein sequence ID" value="OBA20208.1"/>
    <property type="molecule type" value="Genomic_DNA"/>
</dbReference>
<evidence type="ECO:0000256" key="1">
    <source>
        <dbReference type="SAM" id="MobiDB-lite"/>
    </source>
</evidence>
<proteinExistence type="predicted"/>
<dbReference type="OrthoDB" id="4021219at2759"/>
<name>A0A1A0H8J8_9ASCO</name>
<organism evidence="2 3">
    <name type="scientific">Metschnikowia bicuspidata var. bicuspidata NRRL YB-4993</name>
    <dbReference type="NCBI Taxonomy" id="869754"/>
    <lineage>
        <taxon>Eukaryota</taxon>
        <taxon>Fungi</taxon>
        <taxon>Dikarya</taxon>
        <taxon>Ascomycota</taxon>
        <taxon>Saccharomycotina</taxon>
        <taxon>Pichiomycetes</taxon>
        <taxon>Metschnikowiaceae</taxon>
        <taxon>Metschnikowia</taxon>
    </lineage>
</organism>
<evidence type="ECO:0000313" key="3">
    <source>
        <dbReference type="Proteomes" id="UP000092555"/>
    </source>
</evidence>
<feature type="compositionally biased region" description="Polar residues" evidence="1">
    <location>
        <begin position="282"/>
        <end position="295"/>
    </location>
</feature>
<feature type="region of interest" description="Disordered" evidence="1">
    <location>
        <begin position="363"/>
        <end position="403"/>
    </location>
</feature>
<gene>
    <name evidence="2" type="ORF">METBIDRAFT_78662</name>
</gene>
<comment type="caution">
    <text evidence="2">The sequence shown here is derived from an EMBL/GenBank/DDBJ whole genome shotgun (WGS) entry which is preliminary data.</text>
</comment>
<dbReference type="AlphaFoldDB" id="A0A1A0H8J8"/>
<dbReference type="Proteomes" id="UP000092555">
    <property type="component" value="Unassembled WGS sequence"/>
</dbReference>
<dbReference type="GeneID" id="30031887"/>
<feature type="compositionally biased region" description="Basic and acidic residues" evidence="1">
    <location>
        <begin position="363"/>
        <end position="372"/>
    </location>
</feature>
<feature type="compositionally biased region" description="Basic and acidic residues" evidence="1">
    <location>
        <begin position="381"/>
        <end position="391"/>
    </location>
</feature>
<accession>A0A1A0H8J8</accession>
<dbReference type="RefSeq" id="XP_018710730.1">
    <property type="nucleotide sequence ID" value="XM_018858911.1"/>
</dbReference>
<feature type="region of interest" description="Disordered" evidence="1">
    <location>
        <begin position="276"/>
        <end position="319"/>
    </location>
</feature>
<evidence type="ECO:0000313" key="2">
    <source>
        <dbReference type="EMBL" id="OBA20208.1"/>
    </source>
</evidence>
<sequence>MSYTETDYQYEDDILRLARDPNLNREKGKTLQLVLIIQGFPLTERAVSRLCQLSLSILQTLEKIELTLRNWAFMSLDLNSSNHFDHSNPHEIKTFNNNVSVRVIDSCQELTMKLNKISADMDFITKSLRTLTPREFLSDSGTLLTSLSLRSIKLKDQLREKISIAYLKAKLITIGMDLESMLQGGTSDQKATVESYKQFVASLLGQLNAAVEAQDDEQKNECMAVINDMEQMFEVFKLEYAQGLNEEPSAYAESSEQQVHSPLLFSASSKHEEFSDLEDLTDTASTTHSNSQIYSQPMVHSITKPHTPTTDEGSVVEQHARRSSFSSVASTNVLQKSTISEELPYLMSAFSLAKTLEEDVHHFKDSGEKEETAPTNAAQIKSDKQTAEAHTQKQFSSTRHHLPKSSLYSSSQILQAPPAGSASSYLYSNNSLLSKLGIKPQVISATLPNPQQSTFGIGRHNVFAQRTNAIEAAAQRKSDDQEDKENKVELMVPLTRANLNTHTLAAFGPGTADHVE</sequence>
<reference evidence="2 3" key="1">
    <citation type="submission" date="2016-05" db="EMBL/GenBank/DDBJ databases">
        <title>Comparative genomics of biotechnologically important yeasts.</title>
        <authorList>
            <consortium name="DOE Joint Genome Institute"/>
            <person name="Riley R."/>
            <person name="Haridas S."/>
            <person name="Wolfe K.H."/>
            <person name="Lopes M.R."/>
            <person name="Hittinger C.T."/>
            <person name="Goker M."/>
            <person name="Salamov A."/>
            <person name="Wisecaver J."/>
            <person name="Long T.M."/>
            <person name="Aerts A.L."/>
            <person name="Barry K."/>
            <person name="Choi C."/>
            <person name="Clum A."/>
            <person name="Coughlan A.Y."/>
            <person name="Deshpande S."/>
            <person name="Douglass A.P."/>
            <person name="Hanson S.J."/>
            <person name="Klenk H.-P."/>
            <person name="LaButti K."/>
            <person name="Lapidus A."/>
            <person name="Lindquist E."/>
            <person name="Lipzen A."/>
            <person name="Meier-kolthoff J.P."/>
            <person name="Ohm R.A."/>
            <person name="Otillar R.P."/>
            <person name="Pangilinan J."/>
            <person name="Peng Y."/>
            <person name="Rokas A."/>
            <person name="Rosa C.A."/>
            <person name="Scheuner C."/>
            <person name="Sibirny A.A."/>
            <person name="Slot J.C."/>
            <person name="Stielow J.B."/>
            <person name="Sun H."/>
            <person name="Kurtzman C.P."/>
            <person name="Blackwell M."/>
            <person name="Grigoriev I.V."/>
            <person name="Jeffries T.W."/>
        </authorList>
    </citation>
    <scope>NUCLEOTIDE SEQUENCE [LARGE SCALE GENOMIC DNA]</scope>
    <source>
        <strain evidence="2 3">NRRL YB-4993</strain>
    </source>
</reference>
<keyword evidence="3" id="KW-1185">Reference proteome</keyword>
<protein>
    <submittedName>
        <fullName evidence="2">Uncharacterized protein</fullName>
    </submittedName>
</protein>